<dbReference type="Proteomes" id="UP000799766">
    <property type="component" value="Unassembled WGS sequence"/>
</dbReference>
<evidence type="ECO:0000256" key="3">
    <source>
        <dbReference type="ARBA" id="ARBA00022989"/>
    </source>
</evidence>
<accession>A0A6A6P6Y2</accession>
<evidence type="ECO:0000256" key="1">
    <source>
        <dbReference type="ARBA" id="ARBA00004141"/>
    </source>
</evidence>
<dbReference type="PANTHER" id="PTHR11040">
    <property type="entry name" value="ZINC/IRON TRANSPORTER"/>
    <property type="match status" value="1"/>
</dbReference>
<dbReference type="PANTHER" id="PTHR11040:SF44">
    <property type="entry name" value="PROTEIN ZNTC-RELATED"/>
    <property type="match status" value="1"/>
</dbReference>
<feature type="region of interest" description="Disordered" evidence="5">
    <location>
        <begin position="114"/>
        <end position="165"/>
    </location>
</feature>
<sequence length="526" mass="56019">MLLFALVACLTAFGEAHHVARQPTPAAQPLKIQNARRQDAATTTAAPSVTAISECHFHETTQFCMAGTSEFQVLIEATATGELPAEYTGCHNHEDEMFCFGPDGEEVEILPEGAEHDEEEEGEEHDHEEEEEEGEEHDHEEEEEEGEEHDHEEEEANSGEDCHFHNGVEHCVGASSAETTTSCDSPPDRDYDIPLRIGLLFVMLITTALGVLAPILLTSLPAFRGAHPPASLRAATLLVRQFGTGVIVSTAFIHLYTHAQLSFSNPCLEGVEYESTASAILMAGLFLAFVVEWVGRRIVHEREERKIARAGGAGVGEGEGTSESAGKDGDDARNGVPLAASLGHHHYTGPGRTETLNVLVMEAGIIFHSILIGLTVVVTPNSAFATLYAAIIFHQFFEGLALGSRISTLPSPSSLPSPPPLNAPVPVSMLHKLFMALAFAVTTPVGMAIGLGVINSFNGNDPSTIVAIGTLDALSAGVLVWVGVVEMWAGDWIWGEMERAGVVKTAGAGTALIAGLALMSLIGKWA</sequence>
<feature type="transmembrane region" description="Helical" evidence="6">
    <location>
        <begin position="466"/>
        <end position="489"/>
    </location>
</feature>
<dbReference type="OrthoDB" id="448280at2759"/>
<dbReference type="InterPro" id="IPR003689">
    <property type="entry name" value="ZIP"/>
</dbReference>
<dbReference type="AlphaFoldDB" id="A0A6A6P6Y2"/>
<feature type="transmembrane region" description="Helical" evidence="6">
    <location>
        <begin position="197"/>
        <end position="217"/>
    </location>
</feature>
<dbReference type="Pfam" id="PF02535">
    <property type="entry name" value="Zip"/>
    <property type="match status" value="2"/>
</dbReference>
<comment type="subcellular location">
    <subcellularLocation>
        <location evidence="1">Membrane</location>
        <topology evidence="1">Multi-pass membrane protein</topology>
    </subcellularLocation>
</comment>
<gene>
    <name evidence="8" type="ORF">BDY21DRAFT_385003</name>
</gene>
<feature type="transmembrane region" description="Helical" evidence="6">
    <location>
        <begin position="501"/>
        <end position="522"/>
    </location>
</feature>
<reference evidence="8" key="1">
    <citation type="journal article" date="2020" name="Stud. Mycol.">
        <title>101 Dothideomycetes genomes: a test case for predicting lifestyles and emergence of pathogens.</title>
        <authorList>
            <person name="Haridas S."/>
            <person name="Albert R."/>
            <person name="Binder M."/>
            <person name="Bloem J."/>
            <person name="Labutti K."/>
            <person name="Salamov A."/>
            <person name="Andreopoulos B."/>
            <person name="Baker S."/>
            <person name="Barry K."/>
            <person name="Bills G."/>
            <person name="Bluhm B."/>
            <person name="Cannon C."/>
            <person name="Castanera R."/>
            <person name="Culley D."/>
            <person name="Daum C."/>
            <person name="Ezra D."/>
            <person name="Gonzalez J."/>
            <person name="Henrissat B."/>
            <person name="Kuo A."/>
            <person name="Liang C."/>
            <person name="Lipzen A."/>
            <person name="Lutzoni F."/>
            <person name="Magnuson J."/>
            <person name="Mondo S."/>
            <person name="Nolan M."/>
            <person name="Ohm R."/>
            <person name="Pangilinan J."/>
            <person name="Park H.-J."/>
            <person name="Ramirez L."/>
            <person name="Alfaro M."/>
            <person name="Sun H."/>
            <person name="Tritt A."/>
            <person name="Yoshinaga Y."/>
            <person name="Zwiers L.-H."/>
            <person name="Turgeon B."/>
            <person name="Goodwin S."/>
            <person name="Spatafora J."/>
            <person name="Crous P."/>
            <person name="Grigoriev I."/>
        </authorList>
    </citation>
    <scope>NUCLEOTIDE SEQUENCE</scope>
    <source>
        <strain evidence="8">ATCC 16933</strain>
    </source>
</reference>
<evidence type="ECO:0000256" key="7">
    <source>
        <dbReference type="SAM" id="SignalP"/>
    </source>
</evidence>
<evidence type="ECO:0000313" key="9">
    <source>
        <dbReference type="Proteomes" id="UP000799766"/>
    </source>
</evidence>
<organism evidence="8 9">
    <name type="scientific">Lineolata rhizophorae</name>
    <dbReference type="NCBI Taxonomy" id="578093"/>
    <lineage>
        <taxon>Eukaryota</taxon>
        <taxon>Fungi</taxon>
        <taxon>Dikarya</taxon>
        <taxon>Ascomycota</taxon>
        <taxon>Pezizomycotina</taxon>
        <taxon>Dothideomycetes</taxon>
        <taxon>Dothideomycetes incertae sedis</taxon>
        <taxon>Lineolatales</taxon>
        <taxon>Lineolataceae</taxon>
        <taxon>Lineolata</taxon>
    </lineage>
</organism>
<keyword evidence="3 6" id="KW-1133">Transmembrane helix</keyword>
<evidence type="ECO:0000313" key="8">
    <source>
        <dbReference type="EMBL" id="KAF2459183.1"/>
    </source>
</evidence>
<keyword evidence="4 6" id="KW-0472">Membrane</keyword>
<feature type="transmembrane region" description="Helical" evidence="6">
    <location>
        <begin position="433"/>
        <end position="454"/>
    </location>
</feature>
<evidence type="ECO:0000256" key="6">
    <source>
        <dbReference type="SAM" id="Phobius"/>
    </source>
</evidence>
<feature type="transmembrane region" description="Helical" evidence="6">
    <location>
        <begin position="237"/>
        <end position="256"/>
    </location>
</feature>
<feature type="chain" id="PRO_5025351986" evidence="7">
    <location>
        <begin position="17"/>
        <end position="526"/>
    </location>
</feature>
<proteinExistence type="predicted"/>
<dbReference type="EMBL" id="MU001676">
    <property type="protein sequence ID" value="KAF2459183.1"/>
    <property type="molecule type" value="Genomic_DNA"/>
</dbReference>
<keyword evidence="7" id="KW-0732">Signal</keyword>
<name>A0A6A6P6Y2_9PEZI</name>
<keyword evidence="2 6" id="KW-0812">Transmembrane</keyword>
<dbReference type="GO" id="GO:0005886">
    <property type="term" value="C:plasma membrane"/>
    <property type="evidence" value="ECO:0007669"/>
    <property type="project" value="TreeGrafter"/>
</dbReference>
<feature type="region of interest" description="Disordered" evidence="5">
    <location>
        <begin position="309"/>
        <end position="330"/>
    </location>
</feature>
<protein>
    <submittedName>
        <fullName evidence="8">ZIP zinc transporter-domain-containing protein</fullName>
    </submittedName>
</protein>
<dbReference type="GO" id="GO:0005385">
    <property type="term" value="F:zinc ion transmembrane transporter activity"/>
    <property type="evidence" value="ECO:0007669"/>
    <property type="project" value="TreeGrafter"/>
</dbReference>
<evidence type="ECO:0000256" key="5">
    <source>
        <dbReference type="SAM" id="MobiDB-lite"/>
    </source>
</evidence>
<evidence type="ECO:0000256" key="4">
    <source>
        <dbReference type="ARBA" id="ARBA00023136"/>
    </source>
</evidence>
<evidence type="ECO:0000256" key="2">
    <source>
        <dbReference type="ARBA" id="ARBA00022692"/>
    </source>
</evidence>
<feature type="signal peptide" evidence="7">
    <location>
        <begin position="1"/>
        <end position="16"/>
    </location>
</feature>
<feature type="transmembrane region" description="Helical" evidence="6">
    <location>
        <begin position="276"/>
        <end position="295"/>
    </location>
</feature>
<keyword evidence="9" id="KW-1185">Reference proteome</keyword>
<feature type="compositionally biased region" description="Acidic residues" evidence="5">
    <location>
        <begin position="114"/>
        <end position="158"/>
    </location>
</feature>